<keyword evidence="7 9" id="KW-0503">Monooxygenase</keyword>
<dbReference type="EMBL" id="QCYY01001175">
    <property type="protein sequence ID" value="ROT79927.1"/>
    <property type="molecule type" value="Genomic_DNA"/>
</dbReference>
<feature type="binding site" description="axial binding residue" evidence="8">
    <location>
        <position position="472"/>
    </location>
    <ligand>
        <name>heme</name>
        <dbReference type="ChEBI" id="CHEBI:30413"/>
    </ligand>
    <ligandPart>
        <name>Fe</name>
        <dbReference type="ChEBI" id="CHEBI:18248"/>
    </ligandPart>
</feature>
<evidence type="ECO:0008006" key="12">
    <source>
        <dbReference type="Google" id="ProtNLM"/>
    </source>
</evidence>
<dbReference type="PROSITE" id="PS00086">
    <property type="entry name" value="CYTOCHROME_P450"/>
    <property type="match status" value="1"/>
</dbReference>
<sequence>MASILRSSLLLRSSAPSAFSVRAVSGASTLKQEAVSVPKFDSSARPTSEIPGPRCYPIVGTIPSMLLDPTFDNKQIHKFWAKMIKEYGPIVRMITPGMPSIVGLTNPDDCETVFRTTMENPLRNGFLALKKIRDDEVNGYFEKKSGLLTENGEEWWRVRSRVQTPMLKVKNIASYLTLMDEVTLEFLNRIAAMQEEYGEMPSNFQTELYKWALESVGLVALSRRLGCLEPNIADDSEPMQLIHSANNIFEAMNDTEISAGMWRFFPTAPYRKLKANHQLFLEIADSNIQETEALLKAKTGKEDEELTLMESLLLMPGLSRKDVVTLILDMLFAGIDTTSHTIGFTLYLLARHPEVQSRVQKEVDQVIGDHEGPLLPSHLGRLSYLKAVLKESHRIFPLTMGNARTLDRDIVLSGYIVPKGWMAITLNMLIGWDESVFPRAKEFVPERWLRHKPLGPIHPYASLPFGAGTRMCIGRRIAEQELYTFLARAMHRFTVDYKYEDMDVISKLVFTPSQPLRFTFTERR</sequence>
<comment type="similarity">
    <text evidence="2 9">Belongs to the cytochrome P450 family.</text>
</comment>
<dbReference type="SMR" id="A0A3R7PA87"/>
<proteinExistence type="inferred from homology"/>
<evidence type="ECO:0000256" key="2">
    <source>
        <dbReference type="ARBA" id="ARBA00010617"/>
    </source>
</evidence>
<evidence type="ECO:0000256" key="9">
    <source>
        <dbReference type="RuleBase" id="RU000461"/>
    </source>
</evidence>
<dbReference type="Gene3D" id="1.10.630.10">
    <property type="entry name" value="Cytochrome P450"/>
    <property type="match status" value="1"/>
</dbReference>
<evidence type="ECO:0000313" key="11">
    <source>
        <dbReference type="Proteomes" id="UP000283509"/>
    </source>
</evidence>
<evidence type="ECO:0000256" key="6">
    <source>
        <dbReference type="ARBA" id="ARBA00023004"/>
    </source>
</evidence>
<dbReference type="CDD" id="cd11054">
    <property type="entry name" value="CYP24A1-like"/>
    <property type="match status" value="1"/>
</dbReference>
<dbReference type="STRING" id="6689.A0A3R7PA87"/>
<dbReference type="GO" id="GO:0020037">
    <property type="term" value="F:heme binding"/>
    <property type="evidence" value="ECO:0007669"/>
    <property type="project" value="InterPro"/>
</dbReference>
<dbReference type="InterPro" id="IPR017972">
    <property type="entry name" value="Cyt_P450_CS"/>
</dbReference>
<dbReference type="PRINTS" id="PR00385">
    <property type="entry name" value="P450"/>
</dbReference>
<gene>
    <name evidence="10" type="ORF">C7M84_001344</name>
</gene>
<dbReference type="Pfam" id="PF00067">
    <property type="entry name" value="p450"/>
    <property type="match status" value="1"/>
</dbReference>
<dbReference type="SUPFAM" id="SSF48264">
    <property type="entry name" value="Cytochrome P450"/>
    <property type="match status" value="1"/>
</dbReference>
<dbReference type="OrthoDB" id="3945418at2759"/>
<keyword evidence="11" id="KW-1185">Reference proteome</keyword>
<comment type="caution">
    <text evidence="10">The sequence shown here is derived from an EMBL/GenBank/DDBJ whole genome shotgun (WGS) entry which is preliminary data.</text>
</comment>
<dbReference type="InterPro" id="IPR050479">
    <property type="entry name" value="CYP11_CYP27_families"/>
</dbReference>
<dbReference type="GO" id="GO:0004497">
    <property type="term" value="F:monooxygenase activity"/>
    <property type="evidence" value="ECO:0007669"/>
    <property type="project" value="UniProtKB-KW"/>
</dbReference>
<evidence type="ECO:0000256" key="5">
    <source>
        <dbReference type="ARBA" id="ARBA00023002"/>
    </source>
</evidence>
<reference evidence="10 11" key="2">
    <citation type="submission" date="2019-01" db="EMBL/GenBank/DDBJ databases">
        <title>The decoding of complex shrimp genome reveals the adaptation for benthos swimmer, frequently molting mechanism and breeding impact on genome.</title>
        <authorList>
            <person name="Sun Y."/>
            <person name="Gao Y."/>
            <person name="Yu Y."/>
        </authorList>
    </citation>
    <scope>NUCLEOTIDE SEQUENCE [LARGE SCALE GENOMIC DNA]</scope>
    <source>
        <tissue evidence="10">Muscle</tissue>
    </source>
</reference>
<dbReference type="PANTHER" id="PTHR24279:SF120">
    <property type="entry name" value="CYTOCHROME P450"/>
    <property type="match status" value="1"/>
</dbReference>
<dbReference type="InterPro" id="IPR036396">
    <property type="entry name" value="Cyt_P450_sf"/>
</dbReference>
<name>A0A3R7PA87_PENVA</name>
<dbReference type="InterPro" id="IPR001128">
    <property type="entry name" value="Cyt_P450"/>
</dbReference>
<protein>
    <recommendedName>
        <fullName evidence="12">Cytochrome P450</fullName>
    </recommendedName>
</protein>
<keyword evidence="3 8" id="KW-0349">Heme</keyword>
<dbReference type="PRINTS" id="PR00463">
    <property type="entry name" value="EP450I"/>
</dbReference>
<evidence type="ECO:0000256" key="1">
    <source>
        <dbReference type="ARBA" id="ARBA00001971"/>
    </source>
</evidence>
<evidence type="ECO:0000313" key="10">
    <source>
        <dbReference type="EMBL" id="ROT79927.1"/>
    </source>
</evidence>
<dbReference type="GO" id="GO:0005506">
    <property type="term" value="F:iron ion binding"/>
    <property type="evidence" value="ECO:0007669"/>
    <property type="project" value="InterPro"/>
</dbReference>
<keyword evidence="4 8" id="KW-0479">Metal-binding</keyword>
<organism evidence="10 11">
    <name type="scientific">Penaeus vannamei</name>
    <name type="common">Whiteleg shrimp</name>
    <name type="synonym">Litopenaeus vannamei</name>
    <dbReference type="NCBI Taxonomy" id="6689"/>
    <lineage>
        <taxon>Eukaryota</taxon>
        <taxon>Metazoa</taxon>
        <taxon>Ecdysozoa</taxon>
        <taxon>Arthropoda</taxon>
        <taxon>Crustacea</taxon>
        <taxon>Multicrustacea</taxon>
        <taxon>Malacostraca</taxon>
        <taxon>Eumalacostraca</taxon>
        <taxon>Eucarida</taxon>
        <taxon>Decapoda</taxon>
        <taxon>Dendrobranchiata</taxon>
        <taxon>Penaeoidea</taxon>
        <taxon>Penaeidae</taxon>
        <taxon>Penaeus</taxon>
    </lineage>
</organism>
<evidence type="ECO:0000256" key="8">
    <source>
        <dbReference type="PIRSR" id="PIRSR602401-1"/>
    </source>
</evidence>
<dbReference type="Proteomes" id="UP000283509">
    <property type="component" value="Unassembled WGS sequence"/>
</dbReference>
<evidence type="ECO:0000256" key="7">
    <source>
        <dbReference type="ARBA" id="ARBA00023033"/>
    </source>
</evidence>
<dbReference type="GO" id="GO:0016705">
    <property type="term" value="F:oxidoreductase activity, acting on paired donors, with incorporation or reduction of molecular oxygen"/>
    <property type="evidence" value="ECO:0007669"/>
    <property type="project" value="InterPro"/>
</dbReference>
<evidence type="ECO:0000256" key="4">
    <source>
        <dbReference type="ARBA" id="ARBA00022723"/>
    </source>
</evidence>
<keyword evidence="6 8" id="KW-0408">Iron</keyword>
<accession>A0A3R7PA87</accession>
<keyword evidence="5 9" id="KW-0560">Oxidoreductase</keyword>
<dbReference type="AlphaFoldDB" id="A0A3R7PA87"/>
<reference evidence="10 11" key="1">
    <citation type="submission" date="2018-04" db="EMBL/GenBank/DDBJ databases">
        <authorList>
            <person name="Zhang X."/>
            <person name="Yuan J."/>
            <person name="Li F."/>
            <person name="Xiang J."/>
        </authorList>
    </citation>
    <scope>NUCLEOTIDE SEQUENCE [LARGE SCALE GENOMIC DNA]</scope>
    <source>
        <tissue evidence="10">Muscle</tissue>
    </source>
</reference>
<dbReference type="PANTHER" id="PTHR24279">
    <property type="entry name" value="CYTOCHROME P450"/>
    <property type="match status" value="1"/>
</dbReference>
<evidence type="ECO:0000256" key="3">
    <source>
        <dbReference type="ARBA" id="ARBA00022617"/>
    </source>
</evidence>
<comment type="cofactor">
    <cofactor evidence="1 8">
        <name>heme</name>
        <dbReference type="ChEBI" id="CHEBI:30413"/>
    </cofactor>
</comment>
<dbReference type="FunFam" id="1.10.630.10:FF:000006">
    <property type="entry name" value="Cytochrome P450 302a1, mitochondrial"/>
    <property type="match status" value="1"/>
</dbReference>
<dbReference type="InterPro" id="IPR002401">
    <property type="entry name" value="Cyt_P450_E_grp-I"/>
</dbReference>